<dbReference type="SUPFAM" id="SSF55874">
    <property type="entry name" value="ATPase domain of HSP90 chaperone/DNA topoisomerase II/histidine kinase"/>
    <property type="match status" value="1"/>
</dbReference>
<feature type="domain" description="Signal transduction histidine kinase subgroup 3 dimerisation and phosphoacceptor" evidence="10">
    <location>
        <begin position="62"/>
        <end position="120"/>
    </location>
</feature>
<feature type="non-terminal residue" evidence="11">
    <location>
        <position position="257"/>
    </location>
</feature>
<gene>
    <name evidence="11" type="ORF">HMPREF1317_2420</name>
</gene>
<evidence type="ECO:0000256" key="7">
    <source>
        <dbReference type="ARBA" id="ARBA00022840"/>
    </source>
</evidence>
<evidence type="ECO:0000256" key="4">
    <source>
        <dbReference type="ARBA" id="ARBA00022679"/>
    </source>
</evidence>
<dbReference type="InterPro" id="IPR050482">
    <property type="entry name" value="Sensor_HK_TwoCompSys"/>
</dbReference>
<dbReference type="Proteomes" id="UP000004578">
    <property type="component" value="Unassembled WGS sequence"/>
</dbReference>
<dbReference type="EC" id="2.7.13.3" evidence="2"/>
<dbReference type="GO" id="GO:0005524">
    <property type="term" value="F:ATP binding"/>
    <property type="evidence" value="ECO:0007669"/>
    <property type="project" value="UniProtKB-KW"/>
</dbReference>
<evidence type="ECO:0000256" key="5">
    <source>
        <dbReference type="ARBA" id="ARBA00022741"/>
    </source>
</evidence>
<dbReference type="PANTHER" id="PTHR24421">
    <property type="entry name" value="NITRATE/NITRITE SENSOR PROTEIN NARX-RELATED"/>
    <property type="match status" value="1"/>
</dbReference>
<comment type="caution">
    <text evidence="11">The sequence shown here is derived from an EMBL/GenBank/DDBJ whole genome shotgun (WGS) entry which is preliminary data.</text>
</comment>
<evidence type="ECO:0000256" key="6">
    <source>
        <dbReference type="ARBA" id="ARBA00022777"/>
    </source>
</evidence>
<keyword evidence="5" id="KW-0547">Nucleotide-binding</keyword>
<keyword evidence="6 11" id="KW-0418">Kinase</keyword>
<accession>J0N9U6</accession>
<organism evidence="11 12">
    <name type="scientific">Schaalia georgiae F0490</name>
    <dbReference type="NCBI Taxonomy" id="1125717"/>
    <lineage>
        <taxon>Bacteria</taxon>
        <taxon>Bacillati</taxon>
        <taxon>Actinomycetota</taxon>
        <taxon>Actinomycetes</taxon>
        <taxon>Actinomycetales</taxon>
        <taxon>Actinomycetaceae</taxon>
        <taxon>Schaalia</taxon>
    </lineage>
</organism>
<name>J0N9U6_9ACTO</name>
<dbReference type="GO" id="GO:0000155">
    <property type="term" value="F:phosphorelay sensor kinase activity"/>
    <property type="evidence" value="ECO:0007669"/>
    <property type="project" value="InterPro"/>
</dbReference>
<feature type="compositionally biased region" description="Gly residues" evidence="9">
    <location>
        <begin position="232"/>
        <end position="241"/>
    </location>
</feature>
<evidence type="ECO:0000259" key="10">
    <source>
        <dbReference type="Pfam" id="PF07730"/>
    </source>
</evidence>
<dbReference type="InterPro" id="IPR036890">
    <property type="entry name" value="HATPase_C_sf"/>
</dbReference>
<dbReference type="GO" id="GO:0016020">
    <property type="term" value="C:membrane"/>
    <property type="evidence" value="ECO:0007669"/>
    <property type="project" value="InterPro"/>
</dbReference>
<evidence type="ECO:0000256" key="2">
    <source>
        <dbReference type="ARBA" id="ARBA00012438"/>
    </source>
</evidence>
<dbReference type="Pfam" id="PF07730">
    <property type="entry name" value="HisKA_3"/>
    <property type="match status" value="1"/>
</dbReference>
<sequence>MGASGDRGAEALASFTTFALVCCCGMVLRARERAREGHRRSREAALRAASLEQERNLALAQSRVAAELHDSVGHGLTTIIVLSEGLTGATGDAEVDEALAGINAAARECLEQTREAVRALGRGGGAPAGPGRHTWDDIHSVIASARSTGMAVAFHETGRRSRDAGQADLAFAVAREGITNALRHARGASVITVSWDHLDDGWMEASVRDDGRKEAPDFGAGGSAPGDDGQHGAPGDGAGGGPPLPIVAPPHSGLSMV</sequence>
<dbReference type="PANTHER" id="PTHR24421:SF10">
    <property type="entry name" value="NITRATE_NITRITE SENSOR PROTEIN NARQ"/>
    <property type="match status" value="1"/>
</dbReference>
<dbReference type="AlphaFoldDB" id="J0N9U6"/>
<evidence type="ECO:0000313" key="11">
    <source>
        <dbReference type="EMBL" id="EJF43699.1"/>
    </source>
</evidence>
<evidence type="ECO:0000256" key="9">
    <source>
        <dbReference type="SAM" id="MobiDB-lite"/>
    </source>
</evidence>
<keyword evidence="3" id="KW-0597">Phosphoprotein</keyword>
<keyword evidence="12" id="KW-1185">Reference proteome</keyword>
<dbReference type="GO" id="GO:0046983">
    <property type="term" value="F:protein dimerization activity"/>
    <property type="evidence" value="ECO:0007669"/>
    <property type="project" value="InterPro"/>
</dbReference>
<dbReference type="EMBL" id="AKFS01000191">
    <property type="protein sequence ID" value="EJF43699.1"/>
    <property type="molecule type" value="Genomic_DNA"/>
</dbReference>
<dbReference type="InterPro" id="IPR011712">
    <property type="entry name" value="Sig_transdc_His_kin_sub3_dim/P"/>
</dbReference>
<keyword evidence="8" id="KW-0902">Two-component regulatory system</keyword>
<protein>
    <recommendedName>
        <fullName evidence="2">histidine kinase</fullName>
        <ecNumber evidence="2">2.7.13.3</ecNumber>
    </recommendedName>
</protein>
<evidence type="ECO:0000256" key="3">
    <source>
        <dbReference type="ARBA" id="ARBA00022553"/>
    </source>
</evidence>
<evidence type="ECO:0000313" key="12">
    <source>
        <dbReference type="Proteomes" id="UP000004578"/>
    </source>
</evidence>
<evidence type="ECO:0000256" key="1">
    <source>
        <dbReference type="ARBA" id="ARBA00000085"/>
    </source>
</evidence>
<reference evidence="11 12" key="1">
    <citation type="submission" date="2012-05" db="EMBL/GenBank/DDBJ databases">
        <authorList>
            <person name="Harkins D.M."/>
            <person name="Madupu R."/>
            <person name="Durkin A.S."/>
            <person name="Torralba M."/>
            <person name="Methe B."/>
            <person name="Sutton G.G."/>
            <person name="Nelson K.E."/>
        </authorList>
    </citation>
    <scope>NUCLEOTIDE SEQUENCE [LARGE SCALE GENOMIC DNA]</scope>
    <source>
        <strain evidence="11 12">F0490</strain>
    </source>
</reference>
<dbReference type="Gene3D" id="1.20.5.1930">
    <property type="match status" value="1"/>
</dbReference>
<keyword evidence="7" id="KW-0067">ATP-binding</keyword>
<dbReference type="Gene3D" id="3.30.565.10">
    <property type="entry name" value="Histidine kinase-like ATPase, C-terminal domain"/>
    <property type="match status" value="1"/>
</dbReference>
<evidence type="ECO:0000256" key="8">
    <source>
        <dbReference type="ARBA" id="ARBA00023012"/>
    </source>
</evidence>
<proteinExistence type="predicted"/>
<feature type="region of interest" description="Disordered" evidence="9">
    <location>
        <begin position="209"/>
        <end position="257"/>
    </location>
</feature>
<keyword evidence="4" id="KW-0808">Transferase</keyword>
<comment type="catalytic activity">
    <reaction evidence="1">
        <text>ATP + protein L-histidine = ADP + protein N-phospho-L-histidine.</text>
        <dbReference type="EC" id="2.7.13.3"/>
    </reaction>
</comment>